<accession>A0A1T1AXG2</accession>
<name>A0A1T1AXG2_RHOFE</name>
<dbReference type="EMBL" id="MTJN01000002">
    <property type="protein sequence ID" value="OOV08673.1"/>
    <property type="molecule type" value="Genomic_DNA"/>
</dbReference>
<evidence type="ECO:0000313" key="2">
    <source>
        <dbReference type="Proteomes" id="UP000190750"/>
    </source>
</evidence>
<comment type="caution">
    <text evidence="1">The sequence shown here is derived from an EMBL/GenBank/DDBJ whole genome shotgun (WGS) entry which is preliminary data.</text>
</comment>
<dbReference type="Proteomes" id="UP000190750">
    <property type="component" value="Unassembled WGS sequence"/>
</dbReference>
<evidence type="ECO:0000313" key="1">
    <source>
        <dbReference type="EMBL" id="OOV08673.1"/>
    </source>
</evidence>
<dbReference type="AlphaFoldDB" id="A0A1T1AXG2"/>
<organism evidence="1 2">
    <name type="scientific">Rhodoferax fermentans</name>
    <dbReference type="NCBI Taxonomy" id="28066"/>
    <lineage>
        <taxon>Bacteria</taxon>
        <taxon>Pseudomonadati</taxon>
        <taxon>Pseudomonadota</taxon>
        <taxon>Betaproteobacteria</taxon>
        <taxon>Burkholderiales</taxon>
        <taxon>Comamonadaceae</taxon>
        <taxon>Rhodoferax</taxon>
    </lineage>
</organism>
<sequence length="86" mass="9121">MTMLFWDKKVLHPASLLSLLDLPTSPAAARLLAPFVALPTSASTAKTQPDFTTQACETLAPWACAPLFTALGLTQADESLYAQSLA</sequence>
<protein>
    <submittedName>
        <fullName evidence="1">Uncharacterized protein</fullName>
    </submittedName>
</protein>
<gene>
    <name evidence="1" type="ORF">RF819_19985</name>
</gene>
<keyword evidence="2" id="KW-1185">Reference proteome</keyword>
<dbReference type="STRING" id="28066.RF819_19985"/>
<reference evidence="1 2" key="1">
    <citation type="submission" date="2017-01" db="EMBL/GenBank/DDBJ databases">
        <title>Genome sequencing of Rhodoferax fermentans JCM 7819.</title>
        <authorList>
            <person name="Kim Y.J."/>
            <person name="Farh M.E.-A."/>
            <person name="Yang D.-C."/>
        </authorList>
    </citation>
    <scope>NUCLEOTIDE SEQUENCE [LARGE SCALE GENOMIC DNA]</scope>
    <source>
        <strain evidence="1 2">JCM 7819</strain>
    </source>
</reference>
<proteinExistence type="predicted"/>